<evidence type="ECO:0000313" key="7">
    <source>
        <dbReference type="Proteomes" id="UP000435112"/>
    </source>
</evidence>
<protein>
    <submittedName>
        <fullName evidence="4">Uncharacterized protein</fullName>
    </submittedName>
</protein>
<keyword evidence="6" id="KW-1185">Reference proteome</keyword>
<gene>
    <name evidence="2" type="ORF">PR001_g27082</name>
    <name evidence="3" type="ORF">PR002_g23765</name>
    <name evidence="4" type="ORF">PR003_g24722</name>
</gene>
<sequence>MTHEKTQNSKGKTLADPLRFRRPGNGLIAPAIESF</sequence>
<dbReference type="EMBL" id="QXFV01004237">
    <property type="protein sequence ID" value="KAE8970836.1"/>
    <property type="molecule type" value="Genomic_DNA"/>
</dbReference>
<feature type="region of interest" description="Disordered" evidence="1">
    <location>
        <begin position="1"/>
        <end position="25"/>
    </location>
</feature>
<evidence type="ECO:0000313" key="2">
    <source>
        <dbReference type="EMBL" id="KAE8970836.1"/>
    </source>
</evidence>
<proteinExistence type="predicted"/>
<dbReference type="AlphaFoldDB" id="A0A6A4CKI2"/>
<evidence type="ECO:0000313" key="5">
    <source>
        <dbReference type="Proteomes" id="UP000429607"/>
    </source>
</evidence>
<dbReference type="EMBL" id="QXFT01002831">
    <property type="protein sequence ID" value="KAE9292562.1"/>
    <property type="molecule type" value="Genomic_DNA"/>
</dbReference>
<reference evidence="4 6" key="1">
    <citation type="submission" date="2018-08" db="EMBL/GenBank/DDBJ databases">
        <title>Genomic investigation of the strawberry pathogen Phytophthora fragariae indicates pathogenicity is determined by transcriptional variation in three key races.</title>
        <authorList>
            <person name="Adams T.M."/>
            <person name="Armitage A.D."/>
            <person name="Sobczyk M.K."/>
            <person name="Bates H.J."/>
            <person name="Dunwell J.M."/>
            <person name="Nellist C.F."/>
            <person name="Harrison R.J."/>
        </authorList>
    </citation>
    <scope>NUCLEOTIDE SEQUENCE [LARGE SCALE GENOMIC DNA]</scope>
    <source>
        <strain evidence="2 5">SCRP249</strain>
        <strain evidence="3 7">SCRP324</strain>
        <strain evidence="4 6">SCRP333</strain>
    </source>
</reference>
<evidence type="ECO:0000256" key="1">
    <source>
        <dbReference type="SAM" id="MobiDB-lite"/>
    </source>
</evidence>
<dbReference type="Proteomes" id="UP000429607">
    <property type="component" value="Unassembled WGS sequence"/>
</dbReference>
<dbReference type="EMBL" id="QXFU01002776">
    <property type="protein sequence ID" value="KAE8981640.1"/>
    <property type="molecule type" value="Genomic_DNA"/>
</dbReference>
<evidence type="ECO:0000313" key="6">
    <source>
        <dbReference type="Proteomes" id="UP000434957"/>
    </source>
</evidence>
<dbReference type="Proteomes" id="UP000435112">
    <property type="component" value="Unassembled WGS sequence"/>
</dbReference>
<dbReference type="Proteomes" id="UP000434957">
    <property type="component" value="Unassembled WGS sequence"/>
</dbReference>
<comment type="caution">
    <text evidence="4">The sequence shown here is derived from an EMBL/GenBank/DDBJ whole genome shotgun (WGS) entry which is preliminary data.</text>
</comment>
<organism evidence="4 6">
    <name type="scientific">Phytophthora rubi</name>
    <dbReference type="NCBI Taxonomy" id="129364"/>
    <lineage>
        <taxon>Eukaryota</taxon>
        <taxon>Sar</taxon>
        <taxon>Stramenopiles</taxon>
        <taxon>Oomycota</taxon>
        <taxon>Peronosporomycetes</taxon>
        <taxon>Peronosporales</taxon>
        <taxon>Peronosporaceae</taxon>
        <taxon>Phytophthora</taxon>
    </lineage>
</organism>
<evidence type="ECO:0000313" key="4">
    <source>
        <dbReference type="EMBL" id="KAE9292562.1"/>
    </source>
</evidence>
<name>A0A6A4CKI2_9STRA</name>
<evidence type="ECO:0000313" key="3">
    <source>
        <dbReference type="EMBL" id="KAE8981640.1"/>
    </source>
</evidence>
<accession>A0A6A4CKI2</accession>